<comment type="caution">
    <text evidence="2">The sequence shown here is derived from an EMBL/GenBank/DDBJ whole genome shotgun (WGS) entry which is preliminary data.</text>
</comment>
<protein>
    <recommendedName>
        <fullName evidence="1">HTH luxR-type domain-containing protein</fullName>
    </recommendedName>
</protein>
<dbReference type="SMART" id="SM00421">
    <property type="entry name" value="HTH_LUXR"/>
    <property type="match status" value="1"/>
</dbReference>
<evidence type="ECO:0000313" key="2">
    <source>
        <dbReference type="EMBL" id="GAA2237061.1"/>
    </source>
</evidence>
<dbReference type="SUPFAM" id="SSF46894">
    <property type="entry name" value="C-terminal effector domain of the bipartite response regulators"/>
    <property type="match status" value="1"/>
</dbReference>
<sequence length="523" mass="56258">MDTEEPGHELDRLVTEGRWDAVVAILDHRWGEVLSADPEAVKRAVNALPASVLEANPRWSLAANYVNRFVSNGQTPTTIFRGTSPTPEPVSLLDLLAGLTSKIAERRARGRYSDAVEAAAEARSLLDEADDTSRTSLRQALPEIAFQWGMAWEYAGDSKRAAQEYAESYDSAVAIDHRLATASAAGALAWLHAIAGRNIQARQWLDRLPPVGEEWWGNRAAVTARFARTQLLVDEFRLSEARAEAATISLRGVPERWPAQKYLLALIEDDPAVCLDLLTQIDSSAATLPADAVSQGAWSPFVAIARSVLLGRLGNWAAAREALDTIHLDERGTEFGALHIRLWKAAAALVTGDVARARRNSSTLIGQSTASPRVLVGALAVSAVAARRSGDEETAATHLDMAVALAAQHRLFAPLTVVPPAELRDLVVAAGATLPADVESALFTDDAAVVSDPDPFLGLTPRELAVVRSMVARSSVDEVSTELFVSRNTIKSQLRSAYRKLGVGSKAALEELALRHGYAPADE</sequence>
<evidence type="ECO:0000259" key="1">
    <source>
        <dbReference type="PROSITE" id="PS50043"/>
    </source>
</evidence>
<proteinExistence type="predicted"/>
<feature type="domain" description="HTH luxR-type" evidence="1">
    <location>
        <begin position="452"/>
        <end position="517"/>
    </location>
</feature>
<reference evidence="2 3" key="1">
    <citation type="journal article" date="2019" name="Int. J. Syst. Evol. Microbiol.">
        <title>The Global Catalogue of Microorganisms (GCM) 10K type strain sequencing project: providing services to taxonomists for standard genome sequencing and annotation.</title>
        <authorList>
            <consortium name="The Broad Institute Genomics Platform"/>
            <consortium name="The Broad Institute Genome Sequencing Center for Infectious Disease"/>
            <person name="Wu L."/>
            <person name="Ma J."/>
        </authorList>
    </citation>
    <scope>NUCLEOTIDE SEQUENCE [LARGE SCALE GENOMIC DNA]</scope>
    <source>
        <strain evidence="2 3">JCM 16117</strain>
    </source>
</reference>
<accession>A0ABN3DN61</accession>
<evidence type="ECO:0000313" key="3">
    <source>
        <dbReference type="Proteomes" id="UP001500929"/>
    </source>
</evidence>
<name>A0ABN3DN61_9MICO</name>
<dbReference type="EMBL" id="BAAAQY010000006">
    <property type="protein sequence ID" value="GAA2237061.1"/>
    <property type="molecule type" value="Genomic_DNA"/>
</dbReference>
<dbReference type="Pfam" id="PF00196">
    <property type="entry name" value="GerE"/>
    <property type="match status" value="1"/>
</dbReference>
<dbReference type="Proteomes" id="UP001500929">
    <property type="component" value="Unassembled WGS sequence"/>
</dbReference>
<organism evidence="2 3">
    <name type="scientific">Herbiconiux moechotypicola</name>
    <dbReference type="NCBI Taxonomy" id="637393"/>
    <lineage>
        <taxon>Bacteria</taxon>
        <taxon>Bacillati</taxon>
        <taxon>Actinomycetota</taxon>
        <taxon>Actinomycetes</taxon>
        <taxon>Micrococcales</taxon>
        <taxon>Microbacteriaceae</taxon>
        <taxon>Herbiconiux</taxon>
    </lineage>
</organism>
<dbReference type="RefSeq" id="WP_259479731.1">
    <property type="nucleotide sequence ID" value="NZ_BAAAQY010000006.1"/>
</dbReference>
<dbReference type="PROSITE" id="PS50043">
    <property type="entry name" value="HTH_LUXR_2"/>
    <property type="match status" value="1"/>
</dbReference>
<keyword evidence="3" id="KW-1185">Reference proteome</keyword>
<dbReference type="InterPro" id="IPR016032">
    <property type="entry name" value="Sig_transdc_resp-reg_C-effctor"/>
</dbReference>
<dbReference type="CDD" id="cd06170">
    <property type="entry name" value="LuxR_C_like"/>
    <property type="match status" value="1"/>
</dbReference>
<gene>
    <name evidence="2" type="ORF">GCM10009851_22590</name>
</gene>
<dbReference type="Gene3D" id="1.10.10.10">
    <property type="entry name" value="Winged helix-like DNA-binding domain superfamily/Winged helix DNA-binding domain"/>
    <property type="match status" value="1"/>
</dbReference>
<dbReference type="InterPro" id="IPR000792">
    <property type="entry name" value="Tscrpt_reg_LuxR_C"/>
</dbReference>
<dbReference type="InterPro" id="IPR036388">
    <property type="entry name" value="WH-like_DNA-bd_sf"/>
</dbReference>